<organism evidence="1 2">
    <name type="scientific">Gossypium barbadense</name>
    <name type="common">Sea Island cotton</name>
    <name type="synonym">Hibiscus barbadensis</name>
    <dbReference type="NCBI Taxonomy" id="3634"/>
    <lineage>
        <taxon>Eukaryota</taxon>
        <taxon>Viridiplantae</taxon>
        <taxon>Streptophyta</taxon>
        <taxon>Embryophyta</taxon>
        <taxon>Tracheophyta</taxon>
        <taxon>Spermatophyta</taxon>
        <taxon>Magnoliopsida</taxon>
        <taxon>eudicotyledons</taxon>
        <taxon>Gunneridae</taxon>
        <taxon>Pentapetalae</taxon>
        <taxon>rosids</taxon>
        <taxon>malvids</taxon>
        <taxon>Malvales</taxon>
        <taxon>Malvaceae</taxon>
        <taxon>Malvoideae</taxon>
        <taxon>Gossypium</taxon>
    </lineage>
</organism>
<dbReference type="AlphaFoldDB" id="A0A2P5YLU4"/>
<dbReference type="EMBL" id="KZ663019">
    <property type="protein sequence ID" value="PPS16541.1"/>
    <property type="molecule type" value="Genomic_DNA"/>
</dbReference>
<evidence type="ECO:0000313" key="2">
    <source>
        <dbReference type="Proteomes" id="UP000239757"/>
    </source>
</evidence>
<proteinExistence type="predicted"/>
<gene>
    <name evidence="1" type="ORF">GOBAR_AA04036</name>
</gene>
<dbReference type="OrthoDB" id="1002250at2759"/>
<dbReference type="Proteomes" id="UP000239757">
    <property type="component" value="Unassembled WGS sequence"/>
</dbReference>
<evidence type="ECO:0000313" key="1">
    <source>
        <dbReference type="EMBL" id="PPS16541.1"/>
    </source>
</evidence>
<sequence>MIEGETIRFITGEGHLSSGRSSGSRFIVLEANGGEVRAENHVKNVNLDGVVGFEASTTMISARNGMALNGRKNLQDLDKKEGVVADGAFGVRKRDVRVKDKGKRVSVSLRPKANGRVIKPNNCGVGFSSKKVVNSLQRRKPFDGKMGYIEKSIMELSTAMEEIPIVETSSSIVVEGMETNSDREVGVMHMRISNG</sequence>
<name>A0A2P5YLU4_GOSBA</name>
<reference evidence="1 2" key="1">
    <citation type="submission" date="2015-01" db="EMBL/GenBank/DDBJ databases">
        <title>Genome of allotetraploid Gossypium barbadense reveals genomic plasticity and fiber elongation in cotton evolution.</title>
        <authorList>
            <person name="Chen X."/>
            <person name="Liu X."/>
            <person name="Zhao B."/>
            <person name="Zheng H."/>
            <person name="Hu Y."/>
            <person name="Lu G."/>
            <person name="Yang C."/>
            <person name="Chen J."/>
            <person name="Shan C."/>
            <person name="Zhang L."/>
            <person name="Zhou Y."/>
            <person name="Wang L."/>
            <person name="Guo W."/>
            <person name="Bai Y."/>
            <person name="Ruan J."/>
            <person name="Shangguan X."/>
            <person name="Mao Y."/>
            <person name="Jiang J."/>
            <person name="Zhu Y."/>
            <person name="Lei J."/>
            <person name="Kang H."/>
            <person name="Chen S."/>
            <person name="He X."/>
            <person name="Wang R."/>
            <person name="Wang Y."/>
            <person name="Chen J."/>
            <person name="Wang L."/>
            <person name="Yu S."/>
            <person name="Wang B."/>
            <person name="Wei J."/>
            <person name="Song S."/>
            <person name="Lu X."/>
            <person name="Gao Z."/>
            <person name="Gu W."/>
            <person name="Deng X."/>
            <person name="Ma D."/>
            <person name="Wang S."/>
            <person name="Liang W."/>
            <person name="Fang L."/>
            <person name="Cai C."/>
            <person name="Zhu X."/>
            <person name="Zhou B."/>
            <person name="Zhang Y."/>
            <person name="Chen Z."/>
            <person name="Xu S."/>
            <person name="Zhu R."/>
            <person name="Wang S."/>
            <person name="Zhang T."/>
            <person name="Zhao G."/>
        </authorList>
    </citation>
    <scope>NUCLEOTIDE SEQUENCE [LARGE SCALE GENOMIC DNA]</scope>
    <source>
        <strain evidence="2">cv. Xinhai21</strain>
        <tissue evidence="1">Leaf</tissue>
    </source>
</reference>
<protein>
    <submittedName>
        <fullName evidence="1">Uncharacterized protein</fullName>
    </submittedName>
</protein>
<accession>A0A2P5YLU4</accession>